<dbReference type="EMBL" id="NPDT01000006">
    <property type="protein sequence ID" value="PJZ65229.1"/>
    <property type="molecule type" value="Genomic_DNA"/>
</dbReference>
<gene>
    <name evidence="1" type="ORF">CH371_14000</name>
</gene>
<organism evidence="1 2">
    <name type="scientific">Leptospira wolffii</name>
    <dbReference type="NCBI Taxonomy" id="409998"/>
    <lineage>
        <taxon>Bacteria</taxon>
        <taxon>Pseudomonadati</taxon>
        <taxon>Spirochaetota</taxon>
        <taxon>Spirochaetia</taxon>
        <taxon>Leptospirales</taxon>
        <taxon>Leptospiraceae</taxon>
        <taxon>Leptospira</taxon>
    </lineage>
</organism>
<dbReference type="AlphaFoldDB" id="A0A2M9Z9X0"/>
<evidence type="ECO:0008006" key="3">
    <source>
        <dbReference type="Google" id="ProtNLM"/>
    </source>
</evidence>
<protein>
    <recommendedName>
        <fullName evidence="3">SH3 domain-containing protein</fullName>
    </recommendedName>
</protein>
<accession>A0A2M9Z9X0</accession>
<evidence type="ECO:0000313" key="2">
    <source>
        <dbReference type="Proteomes" id="UP000231912"/>
    </source>
</evidence>
<evidence type="ECO:0000313" key="1">
    <source>
        <dbReference type="EMBL" id="PJZ65229.1"/>
    </source>
</evidence>
<name>A0A2M9Z9X0_9LEPT</name>
<reference evidence="1 2" key="1">
    <citation type="submission" date="2017-07" db="EMBL/GenBank/DDBJ databases">
        <title>Leptospira spp. isolated from tropical soils.</title>
        <authorList>
            <person name="Thibeaux R."/>
            <person name="Iraola G."/>
            <person name="Ferres I."/>
            <person name="Bierque E."/>
            <person name="Girault D."/>
            <person name="Soupe-Gilbert M.-E."/>
            <person name="Picardeau M."/>
            <person name="Goarant C."/>
        </authorList>
    </citation>
    <scope>NUCLEOTIDE SEQUENCE [LARGE SCALE GENOMIC DNA]</scope>
    <source>
        <strain evidence="1 2">FH2-C-A2</strain>
    </source>
</reference>
<comment type="caution">
    <text evidence="1">The sequence shown here is derived from an EMBL/GenBank/DDBJ whole genome shotgun (WGS) entry which is preliminary data.</text>
</comment>
<dbReference type="Proteomes" id="UP000231912">
    <property type="component" value="Unassembled WGS sequence"/>
</dbReference>
<proteinExistence type="predicted"/>
<sequence length="324" mass="37441">MLFLLVLGFSFFPIFGEGKREFIVLEPGSDLVLFPEKKSEVLRKLPFGEILYSENQKETESKYQLLTDQDGLRGWVDSRYVFRIGSKGTYTVVTKAIERLLYQDSGPGELESVFTYLSKVEEGPVFQGNEFLFLKIRRLVVLQRYLEVLQSSEYKSKSRQKLEDLLKNLPSETGVYSKNGIWTDSLTNAKEGSKVRVRPETYWRVAEAYPNSKPGDFAAYLAVKHTPEIRCGKDPICVLVDEENRRLKYLLLQPNGNYSAIFSSQLEKRLVGFTKDRETLLCDTKLPKEESIRSFRSKIQELPARYGKKFHPKVRIIEEECSKK</sequence>